<dbReference type="CDD" id="cd12148">
    <property type="entry name" value="fungal_TF_MHR"/>
    <property type="match status" value="1"/>
</dbReference>
<dbReference type="InterPro" id="IPR007219">
    <property type="entry name" value="XnlR_reg_dom"/>
</dbReference>
<sequence>MGAYRSSNLACPCVMPPRPLRPKDEPGAPDGVDATSEPKTNKRRAVSSACIPCRKRKSKVFVPVPLIPSINCDGSVPACSTCTAVYRTECSYDADSDHRRKGALKRDLQSLQQQNNALDVVVASLRTLPEGEAVALLHSLRSDANPDELATSLRTNVRLPHSYAPQTLEADFAQQLSTTPTSTSFDSAGFTSSREQSLDDTALSLTTTMSNESSGVWFRQPQDVEFVEHLLNLHFCWIHPFYHFFHREYFLHDMSRGNTEFCSALLVNAICSFACHYSDRPAARAEPTNPATAGDAFFAEAKRLLERTEKSSLTTVQALGIMSARECSHGRDSNAYQLAGRCLRMALELGLHLSVIGSGLRASEVEVRKITFWGVFNLETTCSVAFGRLSQLPRAAADIQKPSVSDRSEALTWRPYEDTNLSLSPSAEQPARPMLYVHHMSTLSELASDMVNTFYAPQERFTSRRLAATYKQYQEWYANLPDAFRLENTSLPHVLVLHMYYYACVLHLFRPYIKLDLRGAGLFPRDTCTFCANEISALMNALRAMYGLRRVCLAVSSFLMSASTIHLLNLPSESASAHLGQGLSDLQAMSVNHQFAARCVDIIRSLANKWNIALPDSAASVNVLRGPGGARGWPSPPSSTFFAASIPRKHSSESGTRSDGSMNSAADGPFKPPRPTPTHHLSSFYSDSGGTPVDGVRNNHQPNAFWTPFPVQGVPSQPQGWNDMVFDFNQPVDGVNHWPIFGSSTGPTVDGHAPTMNATSPMDHAMGGPMSDWNWQ</sequence>
<keyword evidence="6" id="KW-0804">Transcription</keyword>
<feature type="region of interest" description="Disordered" evidence="8">
    <location>
        <begin position="15"/>
        <end position="43"/>
    </location>
</feature>
<dbReference type="AlphaFoldDB" id="A0A3M7DAH4"/>
<dbReference type="GO" id="GO:0003677">
    <property type="term" value="F:DNA binding"/>
    <property type="evidence" value="ECO:0007669"/>
    <property type="project" value="UniProtKB-KW"/>
</dbReference>
<reference evidence="11 12" key="1">
    <citation type="journal article" date="2018" name="BMC Genomics">
        <title>Genomic evidence for intraspecific hybridization in a clonal and extremely halotolerant yeast.</title>
        <authorList>
            <person name="Gostincar C."/>
            <person name="Stajich J.E."/>
            <person name="Zupancic J."/>
            <person name="Zalar P."/>
            <person name="Gunde-Cimerman N."/>
        </authorList>
    </citation>
    <scope>NUCLEOTIDE SEQUENCE [LARGE SCALE GENOMIC DNA]</scope>
    <source>
        <strain evidence="11 12">EXF-2682</strain>
    </source>
</reference>
<dbReference type="OrthoDB" id="2162761at2759"/>
<dbReference type="GO" id="GO:0000981">
    <property type="term" value="F:DNA-binding transcription factor activity, RNA polymerase II-specific"/>
    <property type="evidence" value="ECO:0007669"/>
    <property type="project" value="InterPro"/>
</dbReference>
<evidence type="ECO:0000256" key="6">
    <source>
        <dbReference type="ARBA" id="ARBA00023163"/>
    </source>
</evidence>
<feature type="domain" description="Zn(2)-C6 fungal-type" evidence="9">
    <location>
        <begin position="44"/>
        <end position="101"/>
    </location>
</feature>
<evidence type="ECO:0000256" key="3">
    <source>
        <dbReference type="ARBA" id="ARBA00022833"/>
    </source>
</evidence>
<evidence type="ECO:0000259" key="10">
    <source>
        <dbReference type="SMART" id="SM00906"/>
    </source>
</evidence>
<dbReference type="SMART" id="SM00066">
    <property type="entry name" value="GAL4"/>
    <property type="match status" value="1"/>
</dbReference>
<dbReference type="GO" id="GO:0006351">
    <property type="term" value="P:DNA-templated transcription"/>
    <property type="evidence" value="ECO:0007669"/>
    <property type="project" value="InterPro"/>
</dbReference>
<keyword evidence="7" id="KW-0539">Nucleus</keyword>
<gene>
    <name evidence="11" type="ORF">D0863_11371</name>
</gene>
<dbReference type="PANTHER" id="PTHR31313:SF4">
    <property type="entry name" value="CONIDIAL DEVELOPMENT PROTEIN FLUFFY"/>
    <property type="match status" value="1"/>
</dbReference>
<feature type="domain" description="Xylanolytic transcriptional activator regulatory" evidence="10">
    <location>
        <begin position="335"/>
        <end position="408"/>
    </location>
</feature>
<feature type="compositionally biased region" description="Polar residues" evidence="8">
    <location>
        <begin position="679"/>
        <end position="689"/>
    </location>
</feature>
<accession>A0A3M7DAH4</accession>
<evidence type="ECO:0000313" key="12">
    <source>
        <dbReference type="Proteomes" id="UP000269276"/>
    </source>
</evidence>
<keyword evidence="2" id="KW-0479">Metal-binding</keyword>
<evidence type="ECO:0000256" key="5">
    <source>
        <dbReference type="ARBA" id="ARBA00023125"/>
    </source>
</evidence>
<dbReference type="PANTHER" id="PTHR31313">
    <property type="entry name" value="TY1 ENHANCER ACTIVATOR"/>
    <property type="match status" value="1"/>
</dbReference>
<keyword evidence="4" id="KW-0805">Transcription regulation</keyword>
<dbReference type="InterPro" id="IPR036864">
    <property type="entry name" value="Zn2-C6_fun-type_DNA-bd_sf"/>
</dbReference>
<dbReference type="EMBL" id="QWIP01000532">
    <property type="protein sequence ID" value="RMY61143.1"/>
    <property type="molecule type" value="Genomic_DNA"/>
</dbReference>
<evidence type="ECO:0000256" key="2">
    <source>
        <dbReference type="ARBA" id="ARBA00022723"/>
    </source>
</evidence>
<dbReference type="VEuPathDB" id="FungiDB:BTJ68_04714"/>
<dbReference type="Gene3D" id="4.10.240.10">
    <property type="entry name" value="Zn(2)-C6 fungal-type DNA-binding domain"/>
    <property type="match status" value="1"/>
</dbReference>
<dbReference type="Pfam" id="PF04082">
    <property type="entry name" value="Fungal_trans"/>
    <property type="match status" value="1"/>
</dbReference>
<keyword evidence="3" id="KW-0862">Zinc</keyword>
<dbReference type="CDD" id="cd00067">
    <property type="entry name" value="GAL4"/>
    <property type="match status" value="1"/>
</dbReference>
<name>A0A3M7DAH4_HORWE</name>
<evidence type="ECO:0000313" key="11">
    <source>
        <dbReference type="EMBL" id="RMY61143.1"/>
    </source>
</evidence>
<evidence type="ECO:0000259" key="9">
    <source>
        <dbReference type="SMART" id="SM00066"/>
    </source>
</evidence>
<dbReference type="GO" id="GO:0005634">
    <property type="term" value="C:nucleus"/>
    <property type="evidence" value="ECO:0007669"/>
    <property type="project" value="UniProtKB-SubCell"/>
</dbReference>
<dbReference type="SMART" id="SM00906">
    <property type="entry name" value="Fungal_trans"/>
    <property type="match status" value="1"/>
</dbReference>
<dbReference type="InterPro" id="IPR051615">
    <property type="entry name" value="Transcr_Regulatory_Elem"/>
</dbReference>
<dbReference type="GO" id="GO:0008270">
    <property type="term" value="F:zinc ion binding"/>
    <property type="evidence" value="ECO:0007669"/>
    <property type="project" value="InterPro"/>
</dbReference>
<dbReference type="InterPro" id="IPR001138">
    <property type="entry name" value="Zn2Cys6_DnaBD"/>
</dbReference>
<dbReference type="Proteomes" id="UP000269276">
    <property type="component" value="Unassembled WGS sequence"/>
</dbReference>
<evidence type="ECO:0000256" key="7">
    <source>
        <dbReference type="ARBA" id="ARBA00023242"/>
    </source>
</evidence>
<evidence type="ECO:0000256" key="8">
    <source>
        <dbReference type="SAM" id="MobiDB-lite"/>
    </source>
</evidence>
<evidence type="ECO:0008006" key="13">
    <source>
        <dbReference type="Google" id="ProtNLM"/>
    </source>
</evidence>
<protein>
    <recommendedName>
        <fullName evidence="13">Transcription factor domain-containing protein</fullName>
    </recommendedName>
</protein>
<comment type="caution">
    <text evidence="11">The sequence shown here is derived from an EMBL/GenBank/DDBJ whole genome shotgun (WGS) entry which is preliminary data.</text>
</comment>
<feature type="region of interest" description="Disordered" evidence="8">
    <location>
        <begin position="646"/>
        <end position="701"/>
    </location>
</feature>
<comment type="subcellular location">
    <subcellularLocation>
        <location evidence="1">Nucleus</location>
    </subcellularLocation>
</comment>
<keyword evidence="5" id="KW-0238">DNA-binding</keyword>
<proteinExistence type="predicted"/>
<evidence type="ECO:0000256" key="1">
    <source>
        <dbReference type="ARBA" id="ARBA00004123"/>
    </source>
</evidence>
<feature type="compositionally biased region" description="Polar residues" evidence="8">
    <location>
        <begin position="653"/>
        <end position="664"/>
    </location>
</feature>
<organism evidence="11 12">
    <name type="scientific">Hortaea werneckii</name>
    <name type="common">Black yeast</name>
    <name type="synonym">Cladosporium werneckii</name>
    <dbReference type="NCBI Taxonomy" id="91943"/>
    <lineage>
        <taxon>Eukaryota</taxon>
        <taxon>Fungi</taxon>
        <taxon>Dikarya</taxon>
        <taxon>Ascomycota</taxon>
        <taxon>Pezizomycotina</taxon>
        <taxon>Dothideomycetes</taxon>
        <taxon>Dothideomycetidae</taxon>
        <taxon>Mycosphaerellales</taxon>
        <taxon>Teratosphaeriaceae</taxon>
        <taxon>Hortaea</taxon>
    </lineage>
</organism>
<evidence type="ECO:0000256" key="4">
    <source>
        <dbReference type="ARBA" id="ARBA00023015"/>
    </source>
</evidence>